<organism evidence="1">
    <name type="scientific">Podoviridae sp. ctDgT26</name>
    <dbReference type="NCBI Taxonomy" id="2826547"/>
    <lineage>
        <taxon>Viruses</taxon>
        <taxon>Duplodnaviria</taxon>
        <taxon>Heunggongvirae</taxon>
        <taxon>Uroviricota</taxon>
        <taxon>Caudoviricetes</taxon>
    </lineage>
</organism>
<sequence>MRIDGKTLPNNPMRAYQQGKLMGTKQNMDLVSEVLLTKFGFHVLEETPDSHDTMSVEYLQKCLVELVDAKNSGYVTKKDIADALRSDYKLINNAE</sequence>
<protein>
    <submittedName>
        <fullName evidence="1">Uncharacterized protein</fullName>
    </submittedName>
</protein>
<dbReference type="EMBL" id="BK014779">
    <property type="protein sequence ID" value="DAD75327.1"/>
    <property type="molecule type" value="Genomic_DNA"/>
</dbReference>
<reference evidence="1" key="1">
    <citation type="journal article" date="2021" name="Proc. Natl. Acad. Sci. U.S.A.">
        <title>A Catalog of Tens of Thousands of Viruses from Human Metagenomes Reveals Hidden Associations with Chronic Diseases.</title>
        <authorList>
            <person name="Tisza M.J."/>
            <person name="Buck C.B."/>
        </authorList>
    </citation>
    <scope>NUCLEOTIDE SEQUENCE</scope>
    <source>
        <strain evidence="1">CtDgT26</strain>
    </source>
</reference>
<accession>A0A8S5LZV0</accession>
<proteinExistence type="predicted"/>
<name>A0A8S5LZV0_9CAUD</name>
<evidence type="ECO:0000313" key="1">
    <source>
        <dbReference type="EMBL" id="DAD75327.1"/>
    </source>
</evidence>